<feature type="signal peptide" evidence="2">
    <location>
        <begin position="1"/>
        <end position="23"/>
    </location>
</feature>
<organism evidence="3 4">
    <name type="scientific">Methylobacterium crusticola</name>
    <dbReference type="NCBI Taxonomy" id="1697972"/>
    <lineage>
        <taxon>Bacteria</taxon>
        <taxon>Pseudomonadati</taxon>
        <taxon>Pseudomonadota</taxon>
        <taxon>Alphaproteobacteria</taxon>
        <taxon>Hyphomicrobiales</taxon>
        <taxon>Methylobacteriaceae</taxon>
        <taxon>Methylobacterium</taxon>
    </lineage>
</organism>
<dbReference type="EMBL" id="BPQH01000011">
    <property type="protein sequence ID" value="GJD50908.1"/>
    <property type="molecule type" value="Genomic_DNA"/>
</dbReference>
<keyword evidence="4" id="KW-1185">Reference proteome</keyword>
<reference evidence="3" key="1">
    <citation type="journal article" date="2021" name="Front. Microbiol.">
        <title>Comprehensive Comparative Genomics and Phenotyping of Methylobacterium Species.</title>
        <authorList>
            <person name="Alessa O."/>
            <person name="Ogura Y."/>
            <person name="Fujitani Y."/>
            <person name="Takami H."/>
            <person name="Hayashi T."/>
            <person name="Sahin N."/>
            <person name="Tani A."/>
        </authorList>
    </citation>
    <scope>NUCLEOTIDE SEQUENCE</scope>
    <source>
        <strain evidence="3">KCTC 52305</strain>
    </source>
</reference>
<evidence type="ECO:0000256" key="2">
    <source>
        <dbReference type="SAM" id="SignalP"/>
    </source>
</evidence>
<dbReference type="Proteomes" id="UP001055167">
    <property type="component" value="Unassembled WGS sequence"/>
</dbReference>
<evidence type="ECO:0008006" key="5">
    <source>
        <dbReference type="Google" id="ProtNLM"/>
    </source>
</evidence>
<comment type="caution">
    <text evidence="3">The sequence shown here is derived from an EMBL/GenBank/DDBJ whole genome shotgun (WGS) entry which is preliminary data.</text>
</comment>
<accession>A0ABQ4R003</accession>
<dbReference type="RefSeq" id="WP_128560577.1">
    <property type="nucleotide sequence ID" value="NZ_BPQH01000011.1"/>
</dbReference>
<feature type="chain" id="PRO_5045560977" description="Secreted protein" evidence="2">
    <location>
        <begin position="24"/>
        <end position="88"/>
    </location>
</feature>
<evidence type="ECO:0000256" key="1">
    <source>
        <dbReference type="SAM" id="MobiDB-lite"/>
    </source>
</evidence>
<feature type="region of interest" description="Disordered" evidence="1">
    <location>
        <begin position="24"/>
        <end position="68"/>
    </location>
</feature>
<gene>
    <name evidence="3" type="ORF">OPKNFCMD_3657</name>
</gene>
<keyword evidence="2" id="KW-0732">Signal</keyword>
<name>A0ABQ4R003_9HYPH</name>
<protein>
    <recommendedName>
        <fullName evidence="5">Secreted protein</fullName>
    </recommendedName>
</protein>
<evidence type="ECO:0000313" key="3">
    <source>
        <dbReference type="EMBL" id="GJD50908.1"/>
    </source>
</evidence>
<proteinExistence type="predicted"/>
<evidence type="ECO:0000313" key="4">
    <source>
        <dbReference type="Proteomes" id="UP001055167"/>
    </source>
</evidence>
<feature type="compositionally biased region" description="Polar residues" evidence="1">
    <location>
        <begin position="42"/>
        <end position="53"/>
    </location>
</feature>
<sequence length="88" mass="9297">MRAVRLIIGATVLCAVAPNLLQAQTNPDLTGTGGGPSSTITAPYTASTGQTVPRTGRGERSMERNMDDLTRMERRDDAIDKGICTGCD</sequence>
<feature type="compositionally biased region" description="Basic and acidic residues" evidence="1">
    <location>
        <begin position="56"/>
        <end position="68"/>
    </location>
</feature>
<reference evidence="3" key="2">
    <citation type="submission" date="2021-08" db="EMBL/GenBank/DDBJ databases">
        <authorList>
            <person name="Tani A."/>
            <person name="Ola A."/>
            <person name="Ogura Y."/>
            <person name="Katsura K."/>
            <person name="Hayashi T."/>
        </authorList>
    </citation>
    <scope>NUCLEOTIDE SEQUENCE</scope>
    <source>
        <strain evidence="3">KCTC 52305</strain>
    </source>
</reference>